<accession>A0A4Q4KS51</accession>
<keyword evidence="6" id="KW-1185">Reference proteome</keyword>
<feature type="domain" description="Fibronectin type-III" evidence="4">
    <location>
        <begin position="408"/>
        <end position="496"/>
    </location>
</feature>
<dbReference type="SUPFAM" id="SSF51126">
    <property type="entry name" value="Pectin lyase-like"/>
    <property type="match status" value="1"/>
</dbReference>
<dbReference type="NCBIfam" id="TIGR04183">
    <property type="entry name" value="Por_Secre_tail"/>
    <property type="match status" value="1"/>
</dbReference>
<dbReference type="SUPFAM" id="SSF49265">
    <property type="entry name" value="Fibronectin type III"/>
    <property type="match status" value="3"/>
</dbReference>
<organism evidence="5 6">
    <name type="scientific">Brumimicrobium glaciale</name>
    <dbReference type="NCBI Taxonomy" id="200475"/>
    <lineage>
        <taxon>Bacteria</taxon>
        <taxon>Pseudomonadati</taxon>
        <taxon>Bacteroidota</taxon>
        <taxon>Flavobacteriia</taxon>
        <taxon>Flavobacteriales</taxon>
        <taxon>Crocinitomicaceae</taxon>
        <taxon>Brumimicrobium</taxon>
    </lineage>
</organism>
<dbReference type="CDD" id="cd00063">
    <property type="entry name" value="FN3"/>
    <property type="match status" value="4"/>
</dbReference>
<dbReference type="GO" id="GO:0005975">
    <property type="term" value="P:carbohydrate metabolic process"/>
    <property type="evidence" value="ECO:0007669"/>
    <property type="project" value="UniProtKB-ARBA"/>
</dbReference>
<dbReference type="InterPro" id="IPR013783">
    <property type="entry name" value="Ig-like_fold"/>
</dbReference>
<sequence>MKMNALFLKGILILTAFFWGINLNAQYCMVSTTSSGDYLSAVSSVGATSNINYTASSQPVGSYADQTAQSLVTYGTQTFDVITTYVGGSNGVNIWVDWGNDFTFDATDLIAYQASSAATKTFTITVPTGIPAGSYRARVRGQYGANANPAACGSVNFGSTVDFTITISTPPSCLTPTNLLVSSIVGTTMNLGWTENNAAIEWELEYGSPGYTAGTGTTINVTSNPYAFTFTLGTEYDFYVRSICGPGDVSFWSSPLKYSYCGVATTNTGDRLSVVNSSGAVSNVSYTASVLPPGSYANETAQLFESYETQTFDINTTYVGGGNGVNIWVDWNKNMVFDAGELVASQVSSAASKTLSVTVPAGTAQGDYRMRVRGQYGSAANPPACGSVAYGTTVDFKLTIGTPPSCLSPTAFVASNIFGTSVDLDWIESGTATAWNIEWGLSGYTPGLGTNVPLTANSHTLSGLSTSTGYDIYVQANCGGSLSNWTGPISITTACGTFTAPFYEGFNAAIQPNCWLNVSSGTGTGINNTWNFNKQGEYGALANGRAIGTFVSSDGSTPNPDSMMLTTPWIDLSALTVPELTFEWFSNNTDTPGDNVPLHIDINNGTAWTNIATYQGDNPLWQDESIILSAYAGGTIQIRFRTDQSVPGVAYHNDILLDEVSVIEAPTCPQPASLMASSITANSVNLNWTETGSATLWNLEYGPVGYTQGSAAGTNVPANSNPFTLTGLNPATDYDVYLQSECGVADLSTWEGPFSFTTLCLTQMAGSYTVGTGGDFIDFTAAVLELNTCGVSGAVIITALTGSGPYNEQLIIEEIVGASAVNTVTLEGNGETLTSVTTTGDKSLILLDGTDYTTINNFNLVTQSITDNYVIQLINDADFNTISNNNIDLTSTLTSTSTSNAGVVVSGSLTSATGTTGTSGSDNSITANTIIGGYYGITVVGQSSNLTENNIISDNILEDFYYYGIYLPYGKDNVVANNDLSRPNRTSVSSFYALYFSSGGEGHTISGNNIHTPFGGITSASTSAGYGVYFTGIDSPLGNESKLYNNIINLSGNNGTMYGIYNSSSDGVHYYHNTIVMDDASSTSGITRGFYQTSTATDIEFKNNIINITRAGSGAKQCMYFSTAASTIVSDYNVLYMNSAAGANDIGYVGGAQATLAAWQLASSGDLNSVGDDPILTNIPAASYLPSNPAVNNIGVPLASVTTDFNGNLRSVTAPDPGAHEFTPPACPQPTSLTAINITSTSLDLGWIENGTATGWNIQWGAAGFNLGSGANLTAGSNPYLLSGLSPSTDYDIYIQADCGGGDLSTWLGPVTLTTGCVVYTAPFYEGFNTAVQPQCWENISSGTGTGINNNWNFNKQGEYGALANGKTIGTFVSSDGSVPNPDSMMLFTPMIDLSALTTPALTFEWFSNNTNNPGDNVPFIIDIYNGTTWTNIDTLKGDNALWLEEYYDLSAYAGNTVQIRFMTNQSVPVTAYYNDILLDEVSIIEAPICTDPTALTATNITGTSADLSWTENGTASSWKIEYGATGFTAGTGTIVVGVSTNPFSLVGINPCSDYDYYVQADCGASQSAWVGPFAFSTLSTPVTGTDTQVACETFTWIDGMVYTASNNTAMFTIAGAAAFGCDSLITLDLTINTSVTGTDNQVACETFTWIDGTVYTADNNTATFTIVGGAANGCDSIVTLNLTFDMANSAGNDDMIVVCMNQPVDLGALLSSGADAGGVWLDPIYATLPSSQITASAQPGTYDYSYVVQSGACPADTAVITISVDPGCDYLSIEDQKMIDISVYPNPATSVLTILNPSNTSSLKVEMLDMNGRIVLVENQALNNATKASLAIEHLESGVYTLRVYNTEGQKTFKIVKR</sequence>
<dbReference type="InterPro" id="IPR026444">
    <property type="entry name" value="Secre_tail"/>
</dbReference>
<dbReference type="EMBL" id="SETE01000001">
    <property type="protein sequence ID" value="RYM35772.1"/>
    <property type="molecule type" value="Genomic_DNA"/>
</dbReference>
<dbReference type="InterPro" id="IPR036116">
    <property type="entry name" value="FN3_sf"/>
</dbReference>
<evidence type="ECO:0000259" key="3">
    <source>
        <dbReference type="PROSITE" id="PS50060"/>
    </source>
</evidence>
<dbReference type="OrthoDB" id="975384at2"/>
<dbReference type="Pfam" id="PF00041">
    <property type="entry name" value="fn3"/>
    <property type="match status" value="3"/>
</dbReference>
<dbReference type="SMART" id="SM00060">
    <property type="entry name" value="FN3"/>
    <property type="match status" value="5"/>
</dbReference>
<dbReference type="InterPro" id="IPR000998">
    <property type="entry name" value="MAM_dom"/>
</dbReference>
<keyword evidence="1" id="KW-0732">Signal</keyword>
<keyword evidence="2" id="KW-0677">Repeat</keyword>
<comment type="caution">
    <text evidence="5">The sequence shown here is derived from an EMBL/GenBank/DDBJ whole genome shotgun (WGS) entry which is preliminary data.</text>
</comment>
<dbReference type="PROSITE" id="PS50853">
    <property type="entry name" value="FN3"/>
    <property type="match status" value="4"/>
</dbReference>
<protein>
    <submittedName>
        <fullName evidence="5">T9SS type A sorting domain-containing protein</fullName>
    </submittedName>
</protein>
<gene>
    <name evidence="5" type="ORF">ERX46_01900</name>
</gene>
<dbReference type="PANTHER" id="PTHR46708">
    <property type="entry name" value="TENASCIN"/>
    <property type="match status" value="1"/>
</dbReference>
<dbReference type="Gene3D" id="2.60.120.260">
    <property type="entry name" value="Galactose-binding domain-like"/>
    <property type="match status" value="1"/>
</dbReference>
<dbReference type="InterPro" id="IPR003961">
    <property type="entry name" value="FN3_dom"/>
</dbReference>
<dbReference type="InterPro" id="IPR006626">
    <property type="entry name" value="PbH1"/>
</dbReference>
<feature type="domain" description="MAM" evidence="3">
    <location>
        <begin position="476"/>
        <end position="670"/>
    </location>
</feature>
<dbReference type="PROSITE" id="PS50060">
    <property type="entry name" value="MAM_2"/>
    <property type="match status" value="1"/>
</dbReference>
<evidence type="ECO:0000256" key="1">
    <source>
        <dbReference type="ARBA" id="ARBA00022729"/>
    </source>
</evidence>
<dbReference type="SMART" id="SM00710">
    <property type="entry name" value="PbH1"/>
    <property type="match status" value="6"/>
</dbReference>
<evidence type="ECO:0000259" key="4">
    <source>
        <dbReference type="PROSITE" id="PS50853"/>
    </source>
</evidence>
<feature type="domain" description="Fibronectin type-III" evidence="4">
    <location>
        <begin position="1492"/>
        <end position="1581"/>
    </location>
</feature>
<dbReference type="Pfam" id="PF18962">
    <property type="entry name" value="Por_Secre_tail"/>
    <property type="match status" value="1"/>
</dbReference>
<dbReference type="InterPro" id="IPR050991">
    <property type="entry name" value="ECM_Regulatory_Proteins"/>
</dbReference>
<feature type="domain" description="Fibronectin type-III" evidence="4">
    <location>
        <begin position="670"/>
        <end position="761"/>
    </location>
</feature>
<proteinExistence type="predicted"/>
<evidence type="ECO:0000256" key="2">
    <source>
        <dbReference type="ARBA" id="ARBA00022737"/>
    </source>
</evidence>
<dbReference type="InterPro" id="IPR045474">
    <property type="entry name" value="GEVED"/>
</dbReference>
<dbReference type="GO" id="GO:0004553">
    <property type="term" value="F:hydrolase activity, hydrolyzing O-glycosyl compounds"/>
    <property type="evidence" value="ECO:0007669"/>
    <property type="project" value="UniProtKB-ARBA"/>
</dbReference>
<dbReference type="SUPFAM" id="SSF49899">
    <property type="entry name" value="Concanavalin A-like lectins/glucanases"/>
    <property type="match status" value="2"/>
</dbReference>
<dbReference type="PANTHER" id="PTHR46708:SF2">
    <property type="entry name" value="FIBRONECTIN TYPE-III DOMAIN-CONTAINING PROTEIN"/>
    <property type="match status" value="1"/>
</dbReference>
<dbReference type="Proteomes" id="UP000293952">
    <property type="component" value="Unassembled WGS sequence"/>
</dbReference>
<evidence type="ECO:0000313" key="5">
    <source>
        <dbReference type="EMBL" id="RYM35772.1"/>
    </source>
</evidence>
<evidence type="ECO:0000313" key="6">
    <source>
        <dbReference type="Proteomes" id="UP000293952"/>
    </source>
</evidence>
<reference evidence="5 6" key="1">
    <citation type="submission" date="2019-02" db="EMBL/GenBank/DDBJ databases">
        <title>Genome sequence of the sea-ice species Brumimicrobium glaciale.</title>
        <authorList>
            <person name="Bowman J.P."/>
        </authorList>
    </citation>
    <scope>NUCLEOTIDE SEQUENCE [LARGE SCALE GENOMIC DNA]</scope>
    <source>
        <strain evidence="5 6">IC156</strain>
    </source>
</reference>
<dbReference type="InterPro" id="IPR013320">
    <property type="entry name" value="ConA-like_dom_sf"/>
</dbReference>
<dbReference type="Gene3D" id="2.60.40.10">
    <property type="entry name" value="Immunoglobulins"/>
    <property type="match status" value="5"/>
</dbReference>
<name>A0A4Q4KS51_9FLAO</name>
<dbReference type="GO" id="GO:0016020">
    <property type="term" value="C:membrane"/>
    <property type="evidence" value="ECO:0007669"/>
    <property type="project" value="InterPro"/>
</dbReference>
<feature type="domain" description="Fibronectin type-III" evidence="4">
    <location>
        <begin position="1229"/>
        <end position="1318"/>
    </location>
</feature>
<dbReference type="InterPro" id="IPR011050">
    <property type="entry name" value="Pectin_lyase_fold/virulence"/>
</dbReference>
<dbReference type="Pfam" id="PF20009">
    <property type="entry name" value="GEVED"/>
    <property type="match status" value="2"/>
</dbReference>